<dbReference type="InterPro" id="IPR006070">
    <property type="entry name" value="Sua5-like_dom"/>
</dbReference>
<evidence type="ECO:0000256" key="6">
    <source>
        <dbReference type="ARBA" id="ARBA00022679"/>
    </source>
</evidence>
<dbReference type="PROSITE" id="PS51163">
    <property type="entry name" value="YRDC"/>
    <property type="match status" value="1"/>
</dbReference>
<dbReference type="Gene3D" id="3.90.870.10">
    <property type="entry name" value="DHBP synthase"/>
    <property type="match status" value="1"/>
</dbReference>
<gene>
    <name evidence="15" type="ORF">H9X54_006785</name>
</gene>
<evidence type="ECO:0000256" key="9">
    <source>
        <dbReference type="ARBA" id="ARBA00022741"/>
    </source>
</evidence>
<evidence type="ECO:0000256" key="4">
    <source>
        <dbReference type="ARBA" id="ARBA00015492"/>
    </source>
</evidence>
<evidence type="ECO:0000256" key="8">
    <source>
        <dbReference type="ARBA" id="ARBA00022695"/>
    </source>
</evidence>
<evidence type="ECO:0000256" key="11">
    <source>
        <dbReference type="ARBA" id="ARBA00029774"/>
    </source>
</evidence>
<protein>
    <recommendedName>
        <fullName evidence="4 13">Threonylcarbamoyl-AMP synthase</fullName>
        <shortName evidence="13">TC-AMP synthase</shortName>
        <ecNumber evidence="3 13">2.7.7.87</ecNumber>
    </recommendedName>
    <alternativeName>
        <fullName evidence="11 13">L-threonylcarbamoyladenylate synthase</fullName>
    </alternativeName>
</protein>
<dbReference type="PANTHER" id="PTHR17490:SF16">
    <property type="entry name" value="THREONYLCARBAMOYL-AMP SYNTHASE"/>
    <property type="match status" value="1"/>
</dbReference>
<keyword evidence="8 13" id="KW-0548">Nucleotidyltransferase</keyword>
<dbReference type="InterPro" id="IPR010923">
    <property type="entry name" value="T(6)A37_SUA5"/>
</dbReference>
<evidence type="ECO:0000256" key="3">
    <source>
        <dbReference type="ARBA" id="ARBA00012584"/>
    </source>
</evidence>
<evidence type="ECO:0000256" key="7">
    <source>
        <dbReference type="ARBA" id="ARBA00022694"/>
    </source>
</evidence>
<dbReference type="InterPro" id="IPR005145">
    <property type="entry name" value="Sua5_C"/>
</dbReference>
<comment type="similarity">
    <text evidence="2 13">Belongs to the SUA5 family.</text>
</comment>
<dbReference type="EC" id="2.7.7.87" evidence="3 13"/>
<evidence type="ECO:0000256" key="13">
    <source>
        <dbReference type="PIRNR" id="PIRNR004930"/>
    </source>
</evidence>
<feature type="domain" description="YrdC-like" evidence="14">
    <location>
        <begin position="3"/>
        <end position="189"/>
    </location>
</feature>
<accession>A0ABS2CWN8</accession>
<evidence type="ECO:0000259" key="14">
    <source>
        <dbReference type="PROSITE" id="PS51163"/>
    </source>
</evidence>
<dbReference type="NCBIfam" id="TIGR00057">
    <property type="entry name" value="L-threonylcarbamoyladenylate synthase"/>
    <property type="match status" value="1"/>
</dbReference>
<dbReference type="RefSeq" id="WP_187657897.1">
    <property type="nucleotide sequence ID" value="NZ_JACSOD020000463.1"/>
</dbReference>
<keyword evidence="10 13" id="KW-0067">ATP-binding</keyword>
<organism evidence="15 16">
    <name type="scientific">Flavobacterium macrobrachii</name>
    <dbReference type="NCBI Taxonomy" id="591204"/>
    <lineage>
        <taxon>Bacteria</taxon>
        <taxon>Pseudomonadati</taxon>
        <taxon>Bacteroidota</taxon>
        <taxon>Flavobacteriia</taxon>
        <taxon>Flavobacteriales</taxon>
        <taxon>Flavobacteriaceae</taxon>
        <taxon>Flavobacterium</taxon>
    </lineage>
</organism>
<evidence type="ECO:0000256" key="2">
    <source>
        <dbReference type="ARBA" id="ARBA00007663"/>
    </source>
</evidence>
<evidence type="ECO:0000256" key="10">
    <source>
        <dbReference type="ARBA" id="ARBA00022840"/>
    </source>
</evidence>
<name>A0ABS2CWN8_9FLAO</name>
<dbReference type="Pfam" id="PF01300">
    <property type="entry name" value="Sua5_yciO_yrdC"/>
    <property type="match status" value="1"/>
</dbReference>
<dbReference type="Gene3D" id="3.40.50.11030">
    <property type="entry name" value="Threonylcarbamoyl-AMP synthase, C-terminal domain"/>
    <property type="match status" value="1"/>
</dbReference>
<dbReference type="PANTHER" id="PTHR17490">
    <property type="entry name" value="SUA5"/>
    <property type="match status" value="1"/>
</dbReference>
<comment type="function">
    <text evidence="13">Required for the formation of a threonylcarbamoyl group on adenosine at position 37 (t(6)A37) in tRNAs that read codons beginning with adenine.</text>
</comment>
<reference evidence="15 16" key="1">
    <citation type="submission" date="2021-02" db="EMBL/GenBank/DDBJ databases">
        <authorList>
            <person name="Jung H.S."/>
            <person name="Chun B.H."/>
            <person name="Jeon C.O."/>
        </authorList>
    </citation>
    <scope>NUCLEOTIDE SEQUENCE [LARGE SCALE GENOMIC DNA]</scope>
    <source>
        <strain evidence="15 16">LMG 25203</strain>
    </source>
</reference>
<evidence type="ECO:0000256" key="5">
    <source>
        <dbReference type="ARBA" id="ARBA00022490"/>
    </source>
</evidence>
<dbReference type="InterPro" id="IPR038385">
    <property type="entry name" value="Sua5/YwlC_C"/>
</dbReference>
<comment type="catalytic activity">
    <reaction evidence="12 13">
        <text>L-threonine + hydrogencarbonate + ATP = L-threonylcarbamoyladenylate + diphosphate + H2O</text>
        <dbReference type="Rhea" id="RHEA:36407"/>
        <dbReference type="ChEBI" id="CHEBI:15377"/>
        <dbReference type="ChEBI" id="CHEBI:17544"/>
        <dbReference type="ChEBI" id="CHEBI:30616"/>
        <dbReference type="ChEBI" id="CHEBI:33019"/>
        <dbReference type="ChEBI" id="CHEBI:57926"/>
        <dbReference type="ChEBI" id="CHEBI:73682"/>
        <dbReference type="EC" id="2.7.7.87"/>
    </reaction>
</comment>
<dbReference type="SUPFAM" id="SSF55821">
    <property type="entry name" value="YrdC/RibB"/>
    <property type="match status" value="1"/>
</dbReference>
<dbReference type="Pfam" id="PF03481">
    <property type="entry name" value="Sua5_C"/>
    <property type="match status" value="1"/>
</dbReference>
<evidence type="ECO:0000313" key="16">
    <source>
        <dbReference type="Proteomes" id="UP000759529"/>
    </source>
</evidence>
<comment type="caution">
    <text evidence="15">The sequence shown here is derived from an EMBL/GenBank/DDBJ whole genome shotgun (WGS) entry which is preliminary data.</text>
</comment>
<dbReference type="Proteomes" id="UP000759529">
    <property type="component" value="Unassembled WGS sequence"/>
</dbReference>
<evidence type="ECO:0000256" key="12">
    <source>
        <dbReference type="ARBA" id="ARBA00048366"/>
    </source>
</evidence>
<dbReference type="InterPro" id="IPR017945">
    <property type="entry name" value="DHBP_synth_RibB-like_a/b_dom"/>
</dbReference>
<keyword evidence="5 13" id="KW-0963">Cytoplasm</keyword>
<proteinExistence type="inferred from homology"/>
<sequence length="316" mass="35232">MISKDVHLAAKWLKENQIVAIPTETVYGLAANIYSDEAIKKIFETKGRPQNNPLIVHIASKEDVYNIASKIPEKAKILIDKFWPGPLTVVLPKKETISNTITSNKDTVAIRMPNHPVTLELLKLLDFPLAAPSANPFGSISPTEAIHVENYFKDKIPMTLDGGNCTKGIESTIIGFEQDNPILYRLGSLSLEAIENQIGTIKVNNFEEKTPSAPGMMLKHYAPKTPIIISQNITKSIKNYNNKKIGLLLFNSKYDCTTIVHQEILSKNSDLNQAASNLYAAMHRLDKLELDIIIAEQFPNNDLGRAINDRLFRATK</sequence>
<keyword evidence="9 13" id="KW-0547">Nucleotide-binding</keyword>
<keyword evidence="16" id="KW-1185">Reference proteome</keyword>
<dbReference type="InterPro" id="IPR050156">
    <property type="entry name" value="TC-AMP_synthase_SUA5"/>
</dbReference>
<keyword evidence="6 13" id="KW-0808">Transferase</keyword>
<comment type="subcellular location">
    <subcellularLocation>
        <location evidence="1 13">Cytoplasm</location>
    </subcellularLocation>
</comment>
<dbReference type="PIRSF" id="PIRSF004930">
    <property type="entry name" value="Tln_factor_SUA5"/>
    <property type="match status" value="1"/>
</dbReference>
<evidence type="ECO:0000256" key="1">
    <source>
        <dbReference type="ARBA" id="ARBA00004496"/>
    </source>
</evidence>
<keyword evidence="7 13" id="KW-0819">tRNA processing</keyword>
<dbReference type="EMBL" id="JACSOD020000463">
    <property type="protein sequence ID" value="MBM6499004.1"/>
    <property type="molecule type" value="Genomic_DNA"/>
</dbReference>
<evidence type="ECO:0000313" key="15">
    <source>
        <dbReference type="EMBL" id="MBM6499004.1"/>
    </source>
</evidence>